<dbReference type="PANTHER" id="PTHR22807">
    <property type="entry name" value="NOP2 YEAST -RELATED NOL1/NOP2/FMU SUN DOMAIN-CONTAINING"/>
    <property type="match status" value="1"/>
</dbReference>
<dbReference type="GO" id="GO:0006355">
    <property type="term" value="P:regulation of DNA-templated transcription"/>
    <property type="evidence" value="ECO:0007669"/>
    <property type="project" value="InterPro"/>
</dbReference>
<evidence type="ECO:0000256" key="4">
    <source>
        <dbReference type="ARBA" id="ARBA00012140"/>
    </source>
</evidence>
<sequence length="455" mass="50628">MKPPAGKDKSRITAARILDRLESGDQVLDAVLDRALEEEPGLTRKDRALVMALVYGVLRNRGRIDWIISSFSKTKLNKIQPEILNILRMGVFQLLFLDRVPPALAVDSSVEMAKKAAPVFVSKFVNGLLRNVERKGRGLQLPDFAKDPLKAVCVAESYPEWMVKRWIKRFGAEETLELCKAGNKIAPLTIRVNSLVANRDEVAEAIRDQVKSLEMHDWPPMAMSFAAPQVPIFELPGFTAGKFSVQDAASQMTALCLGPQPGEVVLDACAGLGSKTSHMAQLMDNKGEILAADLEPGKLKRLEEEMARLKVSIVKTRALDFSRELPLEPQSFDKVLVDAPCTGLGVIRRNPDSKWSKTLNSIHKHAKLQRMILSRASELVRPGGLILYSVCSMEPEETDGVIKAFLKNNEDFTLEPSPLPKEGDQTMLDEQGCMRTFPHRQGMDGFFAARMRRRA</sequence>
<evidence type="ECO:0000256" key="2">
    <source>
        <dbReference type="ARBA" id="ARBA00004496"/>
    </source>
</evidence>
<dbReference type="Pfam" id="PF22458">
    <property type="entry name" value="RsmF-B_ferredox"/>
    <property type="match status" value="1"/>
</dbReference>
<dbReference type="SUPFAM" id="SSF48013">
    <property type="entry name" value="NusB-like"/>
    <property type="match status" value="1"/>
</dbReference>
<protein>
    <recommendedName>
        <fullName evidence="4">16S rRNA (cytosine(967)-C(5))-methyltransferase</fullName>
        <ecNumber evidence="4">2.1.1.176</ecNumber>
    </recommendedName>
    <alternativeName>
        <fullName evidence="11">16S rRNA m5C967 methyltransferase</fullName>
    </alternativeName>
    <alternativeName>
        <fullName evidence="12">rRNA (cytosine-C(5)-)-methyltransferase RsmB</fullName>
    </alternativeName>
</protein>
<dbReference type="InterPro" id="IPR018314">
    <property type="entry name" value="RsmB/NOL1/NOP2-like_CS"/>
</dbReference>
<evidence type="ECO:0000256" key="5">
    <source>
        <dbReference type="ARBA" id="ARBA00022490"/>
    </source>
</evidence>
<dbReference type="InterPro" id="IPR054728">
    <property type="entry name" value="RsmB-like_ferredoxin"/>
</dbReference>
<comment type="function">
    <text evidence="1">Specifically methylates the cytosine at position 967 (m5C967) of 16S rRNA.</text>
</comment>
<keyword evidence="5" id="KW-0963">Cytoplasm</keyword>
<dbReference type="SUPFAM" id="SSF53335">
    <property type="entry name" value="S-adenosyl-L-methionine-dependent methyltransferases"/>
    <property type="match status" value="1"/>
</dbReference>
<evidence type="ECO:0000313" key="17">
    <source>
        <dbReference type="Proteomes" id="UP000183994"/>
    </source>
</evidence>
<evidence type="ECO:0000256" key="12">
    <source>
        <dbReference type="ARBA" id="ARBA00031088"/>
    </source>
</evidence>
<accession>A0A1M6PGM8</accession>
<dbReference type="CDD" id="cd02440">
    <property type="entry name" value="AdoMet_MTases"/>
    <property type="match status" value="1"/>
</dbReference>
<dbReference type="Gene3D" id="3.30.70.1170">
    <property type="entry name" value="Sun protein, domain 3"/>
    <property type="match status" value="1"/>
</dbReference>
<keyword evidence="9 14" id="KW-0949">S-adenosyl-L-methionine</keyword>
<evidence type="ECO:0000259" key="15">
    <source>
        <dbReference type="PROSITE" id="PS51686"/>
    </source>
</evidence>
<evidence type="ECO:0000256" key="11">
    <source>
        <dbReference type="ARBA" id="ARBA00030399"/>
    </source>
</evidence>
<comment type="caution">
    <text evidence="14">Lacks conserved residue(s) required for the propagation of feature annotation.</text>
</comment>
<dbReference type="GO" id="GO:0008649">
    <property type="term" value="F:rRNA methyltransferase activity"/>
    <property type="evidence" value="ECO:0007669"/>
    <property type="project" value="InterPro"/>
</dbReference>
<dbReference type="InterPro" id="IPR001678">
    <property type="entry name" value="MeTrfase_RsmB-F_NOP2_dom"/>
</dbReference>
<dbReference type="AlphaFoldDB" id="A0A1M6PGM8"/>
<feature type="domain" description="SAM-dependent MTase RsmB/NOP-type" evidence="15">
    <location>
        <begin position="178"/>
        <end position="454"/>
    </location>
</feature>
<dbReference type="OrthoDB" id="9810297at2"/>
<proteinExistence type="inferred from homology"/>
<comment type="similarity">
    <text evidence="3 14">Belongs to the class I-like SAM-binding methyltransferase superfamily. RsmB/NOP family.</text>
</comment>
<dbReference type="InterPro" id="IPR006027">
    <property type="entry name" value="NusB_RsmB_TIM44"/>
</dbReference>
<gene>
    <name evidence="16" type="ORF">SAMN02745216_02829</name>
</gene>
<evidence type="ECO:0000256" key="6">
    <source>
        <dbReference type="ARBA" id="ARBA00022552"/>
    </source>
</evidence>
<dbReference type="Gene3D" id="3.40.50.150">
    <property type="entry name" value="Vaccinia Virus protein VP39"/>
    <property type="match status" value="1"/>
</dbReference>
<reference evidence="17" key="1">
    <citation type="submission" date="2016-11" db="EMBL/GenBank/DDBJ databases">
        <authorList>
            <person name="Varghese N."/>
            <person name="Submissions S."/>
        </authorList>
    </citation>
    <scope>NUCLEOTIDE SEQUENCE [LARGE SCALE GENOMIC DNA]</scope>
    <source>
        <strain evidence="17">DSM 16219</strain>
    </source>
</reference>
<evidence type="ECO:0000313" key="16">
    <source>
        <dbReference type="EMBL" id="SHK07074.1"/>
    </source>
</evidence>
<evidence type="ECO:0000256" key="9">
    <source>
        <dbReference type="ARBA" id="ARBA00022691"/>
    </source>
</evidence>
<evidence type="ECO:0000256" key="3">
    <source>
        <dbReference type="ARBA" id="ARBA00007494"/>
    </source>
</evidence>
<dbReference type="InterPro" id="IPR023267">
    <property type="entry name" value="RCMT"/>
</dbReference>
<evidence type="ECO:0000256" key="8">
    <source>
        <dbReference type="ARBA" id="ARBA00022679"/>
    </source>
</evidence>
<dbReference type="Proteomes" id="UP000183994">
    <property type="component" value="Unassembled WGS sequence"/>
</dbReference>
<comment type="catalytic activity">
    <reaction evidence="13">
        <text>cytidine(967) in 16S rRNA + S-adenosyl-L-methionine = 5-methylcytidine(967) in 16S rRNA + S-adenosyl-L-homocysteine + H(+)</text>
        <dbReference type="Rhea" id="RHEA:42748"/>
        <dbReference type="Rhea" id="RHEA-COMP:10219"/>
        <dbReference type="Rhea" id="RHEA-COMP:10220"/>
        <dbReference type="ChEBI" id="CHEBI:15378"/>
        <dbReference type="ChEBI" id="CHEBI:57856"/>
        <dbReference type="ChEBI" id="CHEBI:59789"/>
        <dbReference type="ChEBI" id="CHEBI:74483"/>
        <dbReference type="ChEBI" id="CHEBI:82748"/>
        <dbReference type="EC" id="2.1.1.176"/>
    </reaction>
</comment>
<dbReference type="STRING" id="1121393.SAMN02745216_02829"/>
<evidence type="ECO:0000256" key="14">
    <source>
        <dbReference type="PROSITE-ProRule" id="PRU01023"/>
    </source>
</evidence>
<dbReference type="EMBL" id="FQZU01000017">
    <property type="protein sequence ID" value="SHK07074.1"/>
    <property type="molecule type" value="Genomic_DNA"/>
</dbReference>
<keyword evidence="7 14" id="KW-0489">Methyltransferase</keyword>
<dbReference type="GO" id="GO:0005737">
    <property type="term" value="C:cytoplasm"/>
    <property type="evidence" value="ECO:0007669"/>
    <property type="project" value="UniProtKB-SubCell"/>
</dbReference>
<dbReference type="PRINTS" id="PR02008">
    <property type="entry name" value="RCMTFAMILY"/>
</dbReference>
<dbReference type="Gene3D" id="1.10.940.10">
    <property type="entry name" value="NusB-like"/>
    <property type="match status" value="1"/>
</dbReference>
<evidence type="ECO:0000256" key="10">
    <source>
        <dbReference type="ARBA" id="ARBA00022884"/>
    </source>
</evidence>
<comment type="subcellular location">
    <subcellularLocation>
        <location evidence="2">Cytoplasm</location>
    </subcellularLocation>
</comment>
<dbReference type="PROSITE" id="PS51686">
    <property type="entry name" value="SAM_MT_RSMB_NOP"/>
    <property type="match status" value="1"/>
</dbReference>
<dbReference type="PROSITE" id="PS01153">
    <property type="entry name" value="NOL1_NOP2_SUN"/>
    <property type="match status" value="1"/>
</dbReference>
<dbReference type="RefSeq" id="WP_073476817.1">
    <property type="nucleotide sequence ID" value="NZ_FQZU01000017.1"/>
</dbReference>
<dbReference type="Pfam" id="PF01029">
    <property type="entry name" value="NusB"/>
    <property type="match status" value="1"/>
</dbReference>
<feature type="binding site" evidence="14">
    <location>
        <position position="338"/>
    </location>
    <ligand>
        <name>S-adenosyl-L-methionine</name>
        <dbReference type="ChEBI" id="CHEBI:59789"/>
    </ligand>
</feature>
<dbReference type="GO" id="GO:0003723">
    <property type="term" value="F:RNA binding"/>
    <property type="evidence" value="ECO:0007669"/>
    <property type="project" value="UniProtKB-UniRule"/>
</dbReference>
<evidence type="ECO:0000256" key="13">
    <source>
        <dbReference type="ARBA" id="ARBA00047283"/>
    </source>
</evidence>
<dbReference type="NCBIfam" id="TIGR00563">
    <property type="entry name" value="rsmB"/>
    <property type="match status" value="1"/>
</dbReference>
<dbReference type="PANTHER" id="PTHR22807:SF61">
    <property type="entry name" value="NOL1_NOP2_SUN FAMILY PROTEIN _ ANTITERMINATION NUSB DOMAIN-CONTAINING PROTEIN"/>
    <property type="match status" value="1"/>
</dbReference>
<organism evidence="16 17">
    <name type="scientific">Desulfatibacillum alkenivorans DSM 16219</name>
    <dbReference type="NCBI Taxonomy" id="1121393"/>
    <lineage>
        <taxon>Bacteria</taxon>
        <taxon>Pseudomonadati</taxon>
        <taxon>Thermodesulfobacteriota</taxon>
        <taxon>Desulfobacteria</taxon>
        <taxon>Desulfobacterales</taxon>
        <taxon>Desulfatibacillaceae</taxon>
        <taxon>Desulfatibacillum</taxon>
    </lineage>
</organism>
<dbReference type="InterPro" id="IPR049560">
    <property type="entry name" value="MeTrfase_RsmB-F_NOP2_cat"/>
</dbReference>
<dbReference type="InterPro" id="IPR035926">
    <property type="entry name" value="NusB-like_sf"/>
</dbReference>
<keyword evidence="10 14" id="KW-0694">RNA-binding</keyword>
<keyword evidence="8 14" id="KW-0808">Transferase</keyword>
<dbReference type="EC" id="2.1.1.176" evidence="4"/>
<dbReference type="Pfam" id="PF01189">
    <property type="entry name" value="Methyltr_RsmB-F"/>
    <property type="match status" value="1"/>
</dbReference>
<dbReference type="FunFam" id="3.40.50.150:FF:000022">
    <property type="entry name" value="Ribosomal RNA small subunit methyltransferase B"/>
    <property type="match status" value="1"/>
</dbReference>
<feature type="binding site" evidence="14">
    <location>
        <position position="293"/>
    </location>
    <ligand>
        <name>S-adenosyl-L-methionine</name>
        <dbReference type="ChEBI" id="CHEBI:59789"/>
    </ligand>
</feature>
<dbReference type="NCBIfam" id="NF011494">
    <property type="entry name" value="PRK14902.1"/>
    <property type="match status" value="1"/>
</dbReference>
<evidence type="ECO:0000256" key="1">
    <source>
        <dbReference type="ARBA" id="ARBA00002724"/>
    </source>
</evidence>
<dbReference type="InterPro" id="IPR004573">
    <property type="entry name" value="rRNA_ssu_MeTfrase_B"/>
</dbReference>
<dbReference type="InterPro" id="IPR029063">
    <property type="entry name" value="SAM-dependent_MTases_sf"/>
</dbReference>
<evidence type="ECO:0000256" key="7">
    <source>
        <dbReference type="ARBA" id="ARBA00022603"/>
    </source>
</evidence>
<keyword evidence="17" id="KW-1185">Reference proteome</keyword>
<feature type="binding site" evidence="14">
    <location>
        <position position="320"/>
    </location>
    <ligand>
        <name>S-adenosyl-L-methionine</name>
        <dbReference type="ChEBI" id="CHEBI:59789"/>
    </ligand>
</feature>
<keyword evidence="6" id="KW-0698">rRNA processing</keyword>
<feature type="active site" description="Nucleophile" evidence="14">
    <location>
        <position position="391"/>
    </location>
</feature>
<name>A0A1M6PGM8_9BACT</name>